<dbReference type="SUPFAM" id="SSF50447">
    <property type="entry name" value="Translation proteins"/>
    <property type="match status" value="1"/>
</dbReference>
<dbReference type="FunFam" id="3.30.230.10:FF:000003">
    <property type="entry name" value="Elongation factor G"/>
    <property type="match status" value="1"/>
</dbReference>
<dbReference type="Pfam" id="PF03144">
    <property type="entry name" value="GTP_EFTU_D2"/>
    <property type="match status" value="1"/>
</dbReference>
<dbReference type="RefSeq" id="WP_167702879.1">
    <property type="nucleotide sequence ID" value="NZ_CP118168.1"/>
</dbReference>
<evidence type="ECO:0000256" key="3">
    <source>
        <dbReference type="ARBA" id="ARBA00022741"/>
    </source>
</evidence>
<keyword evidence="6 8" id="KW-0342">GTP-binding</keyword>
<evidence type="ECO:0000256" key="6">
    <source>
        <dbReference type="ARBA" id="ARBA00023134"/>
    </source>
</evidence>
<dbReference type="Pfam" id="PF03764">
    <property type="entry name" value="EFG_IV"/>
    <property type="match status" value="1"/>
</dbReference>
<dbReference type="InterPro" id="IPR004161">
    <property type="entry name" value="EFTu-like_2"/>
</dbReference>
<evidence type="ECO:0000313" key="11">
    <source>
        <dbReference type="EMBL" id="NIZ46410.1"/>
    </source>
</evidence>
<evidence type="ECO:0000259" key="10">
    <source>
        <dbReference type="PROSITE" id="PS51722"/>
    </source>
</evidence>
<feature type="domain" description="Tr-type G" evidence="10">
    <location>
        <begin position="4"/>
        <end position="279"/>
    </location>
</feature>
<dbReference type="FunFam" id="3.30.70.240:FF:000001">
    <property type="entry name" value="Elongation factor G"/>
    <property type="match status" value="1"/>
</dbReference>
<dbReference type="SUPFAM" id="SSF52540">
    <property type="entry name" value="P-loop containing nucleoside triphosphate hydrolases"/>
    <property type="match status" value="1"/>
</dbReference>
<proteinExistence type="inferred from homology"/>
<dbReference type="NCBIfam" id="TIGR00484">
    <property type="entry name" value="EF-G"/>
    <property type="match status" value="1"/>
</dbReference>
<dbReference type="Gene3D" id="3.40.50.300">
    <property type="entry name" value="P-loop containing nucleotide triphosphate hydrolases"/>
    <property type="match status" value="1"/>
</dbReference>
<evidence type="ECO:0000256" key="4">
    <source>
        <dbReference type="ARBA" id="ARBA00022768"/>
    </source>
</evidence>
<keyword evidence="3 8" id="KW-0547">Nucleotide-binding</keyword>
<dbReference type="Pfam" id="PF00679">
    <property type="entry name" value="EFG_C"/>
    <property type="match status" value="1"/>
</dbReference>
<dbReference type="InterPro" id="IPR005517">
    <property type="entry name" value="Transl_elong_EFG/EF2_IV"/>
</dbReference>
<dbReference type="AlphaFoldDB" id="A0A968KSC7"/>
<evidence type="ECO:0000256" key="7">
    <source>
        <dbReference type="ARBA" id="ARBA00024731"/>
    </source>
</evidence>
<dbReference type="Gene3D" id="3.30.70.240">
    <property type="match status" value="1"/>
</dbReference>
<evidence type="ECO:0000256" key="8">
    <source>
        <dbReference type="HAMAP-Rule" id="MF_00054"/>
    </source>
</evidence>
<name>A0A968KSC7_9SPIO</name>
<comment type="function">
    <text evidence="7 8">Catalyzes the GTP-dependent ribosomal translocation step during translation elongation. During this step, the ribosome changes from the pre-translocational (PRE) to the post-translocational (POST) state as the newly formed A-site-bound peptidyl-tRNA and P-site-bound deacylated tRNA move to the P and E sites, respectively. Catalyzes the coordinated movement of the two tRNA molecules, the mRNA and conformational changes in the ribosome.</text>
</comment>
<comment type="similarity">
    <text evidence="2 8">Belongs to the TRAFAC class translation factor GTPase superfamily. Classic translation factor GTPase family. EF-G/EF-2 subfamily.</text>
</comment>
<dbReference type="GO" id="GO:0003924">
    <property type="term" value="F:GTPase activity"/>
    <property type="evidence" value="ECO:0007669"/>
    <property type="project" value="InterPro"/>
</dbReference>
<evidence type="ECO:0000256" key="1">
    <source>
        <dbReference type="ARBA" id="ARBA00004496"/>
    </source>
</evidence>
<dbReference type="Pfam" id="PF14492">
    <property type="entry name" value="EFG_III"/>
    <property type="match status" value="1"/>
</dbReference>
<dbReference type="HAMAP" id="MF_00054_B">
    <property type="entry name" value="EF_G_EF_2_B"/>
    <property type="match status" value="1"/>
</dbReference>
<dbReference type="SUPFAM" id="SSF54980">
    <property type="entry name" value="EF-G C-terminal domain-like"/>
    <property type="match status" value="2"/>
</dbReference>
<dbReference type="CDD" id="cd01886">
    <property type="entry name" value="EF-G"/>
    <property type="match status" value="1"/>
</dbReference>
<dbReference type="InterPro" id="IPR035647">
    <property type="entry name" value="EFG_III/V"/>
</dbReference>
<dbReference type="InterPro" id="IPR027417">
    <property type="entry name" value="P-loop_NTPase"/>
</dbReference>
<feature type="binding site" evidence="8">
    <location>
        <begin position="134"/>
        <end position="137"/>
    </location>
    <ligand>
        <name>GTP</name>
        <dbReference type="ChEBI" id="CHEBI:37565"/>
    </ligand>
</feature>
<protein>
    <recommendedName>
        <fullName evidence="8 9">Elongation factor G</fullName>
        <shortName evidence="8">EF-G</shortName>
    </recommendedName>
</protein>
<dbReference type="GO" id="GO:0003746">
    <property type="term" value="F:translation elongation factor activity"/>
    <property type="evidence" value="ECO:0007669"/>
    <property type="project" value="UniProtKB-UniRule"/>
</dbReference>
<reference evidence="11" key="1">
    <citation type="submission" date="2020-03" db="EMBL/GenBank/DDBJ databases">
        <title>Spirochaetal bacteria isolated from arthropods constitute a novel genus Entomospira genus novum within the order Spirochaetales.</title>
        <authorList>
            <person name="Grana-Miraglia L."/>
            <person name="Sikutova S."/>
            <person name="Fingerle V."/>
            <person name="Sing A."/>
            <person name="Castillo-Ramirez S."/>
            <person name="Margos G."/>
            <person name="Rudolf I."/>
        </authorList>
    </citation>
    <scope>NUCLEOTIDE SEQUENCE</scope>
    <source>
        <strain evidence="11">BR208</strain>
    </source>
</reference>
<accession>A0A968KSC7</accession>
<dbReference type="InterPro" id="IPR000795">
    <property type="entry name" value="T_Tr_GTP-bd_dom"/>
</dbReference>
<dbReference type="InterPro" id="IPR014721">
    <property type="entry name" value="Ribsml_uS5_D2-typ_fold_subgr"/>
</dbReference>
<comment type="subcellular location">
    <subcellularLocation>
        <location evidence="1 8">Cytoplasm</location>
    </subcellularLocation>
</comment>
<dbReference type="NCBIfam" id="NF009381">
    <property type="entry name" value="PRK12740.1-5"/>
    <property type="match status" value="1"/>
</dbReference>
<dbReference type="InterPro" id="IPR009022">
    <property type="entry name" value="EFG_III"/>
</dbReference>
<dbReference type="PRINTS" id="PR00315">
    <property type="entry name" value="ELONGATNFCT"/>
</dbReference>
<dbReference type="CDD" id="cd01434">
    <property type="entry name" value="EFG_mtEFG1_IV"/>
    <property type="match status" value="1"/>
</dbReference>
<dbReference type="Pfam" id="PF00009">
    <property type="entry name" value="GTP_EFTU"/>
    <property type="match status" value="1"/>
</dbReference>
<dbReference type="GO" id="GO:0005525">
    <property type="term" value="F:GTP binding"/>
    <property type="evidence" value="ECO:0007669"/>
    <property type="project" value="UniProtKB-UniRule"/>
</dbReference>
<comment type="caution">
    <text evidence="11">The sequence shown here is derived from an EMBL/GenBank/DDBJ whole genome shotgun (WGS) entry which is preliminary data.</text>
</comment>
<dbReference type="GO" id="GO:0005737">
    <property type="term" value="C:cytoplasm"/>
    <property type="evidence" value="ECO:0007669"/>
    <property type="project" value="UniProtKB-SubCell"/>
</dbReference>
<dbReference type="InterPro" id="IPR004540">
    <property type="entry name" value="Transl_elong_EFG/EF2"/>
</dbReference>
<dbReference type="Gene3D" id="2.40.30.10">
    <property type="entry name" value="Translation factors"/>
    <property type="match status" value="1"/>
</dbReference>
<keyword evidence="4 8" id="KW-0251">Elongation factor</keyword>
<dbReference type="SMART" id="SM00838">
    <property type="entry name" value="EFG_C"/>
    <property type="match status" value="1"/>
</dbReference>
<dbReference type="SMART" id="SM00889">
    <property type="entry name" value="EFG_IV"/>
    <property type="match status" value="1"/>
</dbReference>
<dbReference type="PANTHER" id="PTHR43636:SF2">
    <property type="entry name" value="ELONGATION FACTOR G, MITOCHONDRIAL"/>
    <property type="match status" value="1"/>
</dbReference>
<feature type="binding site" evidence="8">
    <location>
        <begin position="13"/>
        <end position="20"/>
    </location>
    <ligand>
        <name>GTP</name>
        <dbReference type="ChEBI" id="CHEBI:37565"/>
    </ligand>
</feature>
<dbReference type="InterPro" id="IPR047872">
    <property type="entry name" value="EFG_IV"/>
</dbReference>
<dbReference type="InterPro" id="IPR009000">
    <property type="entry name" value="Transl_B-barrel_sf"/>
</dbReference>
<evidence type="ECO:0000256" key="2">
    <source>
        <dbReference type="ARBA" id="ARBA00005870"/>
    </source>
</evidence>
<dbReference type="PANTHER" id="PTHR43636">
    <property type="entry name" value="ELONGATION FACTOR G, MITOCHONDRIAL"/>
    <property type="match status" value="1"/>
</dbReference>
<evidence type="ECO:0000313" key="12">
    <source>
        <dbReference type="Proteomes" id="UP000752013"/>
    </source>
</evidence>
<dbReference type="CDD" id="cd04091">
    <property type="entry name" value="mtEFG1_II_like"/>
    <property type="match status" value="1"/>
</dbReference>
<keyword evidence="5 8" id="KW-0648">Protein biosynthesis</keyword>
<dbReference type="PROSITE" id="PS51722">
    <property type="entry name" value="G_TR_2"/>
    <property type="match status" value="1"/>
</dbReference>
<dbReference type="CDD" id="cd16262">
    <property type="entry name" value="EFG_III"/>
    <property type="match status" value="1"/>
</dbReference>
<dbReference type="FunFam" id="3.40.50.300:FF:000029">
    <property type="entry name" value="Elongation factor G"/>
    <property type="match status" value="1"/>
</dbReference>
<keyword evidence="12" id="KW-1185">Reference proteome</keyword>
<evidence type="ECO:0000256" key="5">
    <source>
        <dbReference type="ARBA" id="ARBA00022917"/>
    </source>
</evidence>
<keyword evidence="8" id="KW-0963">Cytoplasm</keyword>
<sequence length="694" mass="77384">MDIAKVRNIGISAHIDSGKTTLSERILFFCNKIHAIHEVRGKDGVGATMDHMELERERGITITSAATNVTWKDYDVNLIDTPGHVDFTIEVERALRVLDGAILVLCSVAGVQSQSITVDRQLKRYNVPRLAFVNKCDRVGANPFKVRDQLREKLNLNAHMIQIPIGLEEQHQGVVDLVTMTALTFDEEGNMTESDIPAELKEDAAKYRYDMLDALSMFDDTLMELLMEEQEIPMDLIKETIRKATIAREFVPVLLGSAYKNKSIQPLLDAVTYYLPAPNDVQNFALDLDQEEKEIELESDENHKNNVALAFKLDDTQYGQITYIRVYQGKIRKGDELVNARTKKKFKVGRLVRMHSNEMTDITEAPAGDIAALFGIDCASGDTFTSPSINYSMTSMFVPAPVISLSIKPKDNKASDNMAKALNRFTKEDPTFRTYVDPESNETVIQGMGELHLEVYVERMKREYKAEVETGMPQVAYRETITKPTPFNYTHKKQTGGAGQYARVAGEMSPLEEGDYAFVNNIKGGVIPTEYIPSCDKGFRACLGKGSLIGFPIVGVQMMINDGQFHPVDSSDMAFQAAGRGAFREAYMKASPQVLEPIMKVAVEGPTEFQGSIFGSINQRRGVILGSTEEGVMCRVEAEVPLSEMFGYSTVLRSLTQGKAEFTMEFLKYAKAPNNVTEAMIKEYEAKRKSGDAD</sequence>
<organism evidence="11 12">
    <name type="scientific">Entomospira nematocerorum</name>
    <dbReference type="NCBI Taxonomy" id="2719987"/>
    <lineage>
        <taxon>Bacteria</taxon>
        <taxon>Pseudomonadati</taxon>
        <taxon>Spirochaetota</taxon>
        <taxon>Spirochaetia</taxon>
        <taxon>Spirochaetales</taxon>
        <taxon>Spirochaetaceae</taxon>
        <taxon>Entomospira</taxon>
    </lineage>
</organism>
<dbReference type="InterPro" id="IPR041095">
    <property type="entry name" value="EFG_II"/>
</dbReference>
<dbReference type="FunFam" id="3.30.70.870:FF:000001">
    <property type="entry name" value="Elongation factor G"/>
    <property type="match status" value="1"/>
</dbReference>
<dbReference type="InterPro" id="IPR005225">
    <property type="entry name" value="Small_GTP-bd"/>
</dbReference>
<dbReference type="FunFam" id="2.40.30.10:FF:000022">
    <property type="entry name" value="Elongation factor G, mitochondrial"/>
    <property type="match status" value="1"/>
</dbReference>
<dbReference type="InterPro" id="IPR020568">
    <property type="entry name" value="Ribosomal_Su5_D2-typ_SF"/>
</dbReference>
<dbReference type="InterPro" id="IPR000640">
    <property type="entry name" value="EFG_V-like"/>
</dbReference>
<gene>
    <name evidence="8" type="primary">fusA</name>
    <name evidence="11" type="ORF">HCT46_00510</name>
</gene>
<evidence type="ECO:0000256" key="9">
    <source>
        <dbReference type="NCBIfam" id="TIGR00484"/>
    </source>
</evidence>
<dbReference type="Gene3D" id="3.30.230.10">
    <property type="match status" value="1"/>
</dbReference>
<dbReference type="SUPFAM" id="SSF54211">
    <property type="entry name" value="Ribosomal protein S5 domain 2-like"/>
    <property type="match status" value="1"/>
</dbReference>
<dbReference type="Proteomes" id="UP000752013">
    <property type="component" value="Unassembled WGS sequence"/>
</dbReference>
<dbReference type="EMBL" id="JAATLK010000001">
    <property type="protein sequence ID" value="NIZ46410.1"/>
    <property type="molecule type" value="Genomic_DNA"/>
</dbReference>
<dbReference type="Gene3D" id="3.30.70.870">
    <property type="entry name" value="Elongation Factor G (Translational Gtpase), domain 3"/>
    <property type="match status" value="1"/>
</dbReference>
<dbReference type="NCBIfam" id="TIGR00231">
    <property type="entry name" value="small_GTP"/>
    <property type="match status" value="1"/>
</dbReference>
<feature type="binding site" evidence="8">
    <location>
        <begin position="80"/>
        <end position="84"/>
    </location>
    <ligand>
        <name>GTP</name>
        <dbReference type="ChEBI" id="CHEBI:37565"/>
    </ligand>
</feature>